<reference evidence="2" key="1">
    <citation type="journal article" date="2015" name="Nature">
        <title>Complex archaea that bridge the gap between prokaryotes and eukaryotes.</title>
        <authorList>
            <person name="Spang A."/>
            <person name="Saw J.H."/>
            <person name="Jorgensen S.L."/>
            <person name="Zaremba-Niedzwiedzka K."/>
            <person name="Martijn J."/>
            <person name="Lind A.E."/>
            <person name="van Eijk R."/>
            <person name="Schleper C."/>
            <person name="Guy L."/>
            <person name="Ettema T.J."/>
        </authorList>
    </citation>
    <scope>NUCLEOTIDE SEQUENCE</scope>
</reference>
<dbReference type="EMBL" id="LAZR01040715">
    <property type="protein sequence ID" value="KKL13798.1"/>
    <property type="molecule type" value="Genomic_DNA"/>
</dbReference>
<organism evidence="2">
    <name type="scientific">marine sediment metagenome</name>
    <dbReference type="NCBI Taxonomy" id="412755"/>
    <lineage>
        <taxon>unclassified sequences</taxon>
        <taxon>metagenomes</taxon>
        <taxon>ecological metagenomes</taxon>
    </lineage>
</organism>
<dbReference type="InterPro" id="IPR007160">
    <property type="entry name" value="DUF362"/>
</dbReference>
<dbReference type="Pfam" id="PF04015">
    <property type="entry name" value="DUF362"/>
    <property type="match status" value="1"/>
</dbReference>
<feature type="domain" description="DUF362" evidence="1">
    <location>
        <begin position="43"/>
        <end position="241"/>
    </location>
</feature>
<evidence type="ECO:0000259" key="1">
    <source>
        <dbReference type="Pfam" id="PF04015"/>
    </source>
</evidence>
<proteinExistence type="predicted"/>
<accession>A0A0F9DPF4</accession>
<gene>
    <name evidence="2" type="ORF">LCGC14_2522150</name>
</gene>
<name>A0A0F9DPF4_9ZZZZ</name>
<comment type="caution">
    <text evidence="2">The sequence shown here is derived from an EMBL/GenBank/DDBJ whole genome shotgun (WGS) entry which is preliminary data.</text>
</comment>
<protein>
    <recommendedName>
        <fullName evidence="1">DUF362 domain-containing protein</fullName>
    </recommendedName>
</protein>
<dbReference type="AlphaFoldDB" id="A0A0F9DPF4"/>
<feature type="non-terminal residue" evidence="2">
    <location>
        <position position="1"/>
    </location>
</feature>
<evidence type="ECO:0000313" key="2">
    <source>
        <dbReference type="EMBL" id="KKL13798.1"/>
    </source>
</evidence>
<sequence length="320" mass="35061">TNLNKVSLIKYTSYSQGEVSDAIDKTFSFFGGIENIIQKGSKVLLKPNFLKESKPRKCVITHPVVVETVARKVLEAGATPIIGDSPAFGSIKKITRRIGLDKVAEKMGINIIELDKPRKVSVNCGGKEFSLTVSGKALDVDAIINLPKLKAHDQLLFTAGVKNLYGCVSGKRKVWRHFKAGNNLDWYADMLIANYQLVKPSFTIVDGIMAMEKKGPSGGLPKEVSLIVGGIDGIAIDRVVAELLSVNPEDVPILRAARRLRVGEQDLSKIEIAGEELSSVKPHDFILPELSPIGFDIFRVIKSVIKHLWLKSVGKPQLQK</sequence>